<reference evidence="1" key="1">
    <citation type="submission" date="2019-08" db="EMBL/GenBank/DDBJ databases">
        <title>The genome of the North American firefly Photinus pyralis.</title>
        <authorList>
            <consortium name="Photinus pyralis genome working group"/>
            <person name="Fallon T.R."/>
            <person name="Sander Lower S.E."/>
            <person name="Weng J.-K."/>
        </authorList>
    </citation>
    <scope>NUCLEOTIDE SEQUENCE</scope>
    <source>
        <strain evidence="1">TRF0915ILg1</strain>
        <tissue evidence="1">Whole body</tissue>
    </source>
</reference>
<proteinExistence type="predicted"/>
<evidence type="ECO:0000313" key="2">
    <source>
        <dbReference type="Proteomes" id="UP000801492"/>
    </source>
</evidence>
<protein>
    <submittedName>
        <fullName evidence="1">Uncharacterized protein</fullName>
    </submittedName>
</protein>
<accession>A0A8K0C485</accession>
<gene>
    <name evidence="1" type="ORF">ILUMI_26604</name>
</gene>
<name>A0A8K0C485_IGNLU</name>
<dbReference type="AlphaFoldDB" id="A0A8K0C485"/>
<dbReference type="OrthoDB" id="7697409at2759"/>
<dbReference type="EMBL" id="VTPC01091139">
    <property type="protein sequence ID" value="KAF2879579.1"/>
    <property type="molecule type" value="Genomic_DNA"/>
</dbReference>
<dbReference type="Proteomes" id="UP000801492">
    <property type="component" value="Unassembled WGS sequence"/>
</dbReference>
<sequence length="218" mass="25117">MSTHVKVAEQFPHVIQHPEDMPTFITEAQYRPIACLLILYKILTARIANRIYNHVKSNGILAEQQKECRRKHTGRKEQLVIESVVLRQAHKEHRNLRMVYIDYQKAHLTLGLSKHYSTHNLQVRGLRQFYSKQSGSELHSAVCVVNKKSTPPNLNNVQLSLQIESHQGNIASWTQKALHGRHANDVSQQHVDKVVSNYWLTEGSLFAETEGFMMAIQY</sequence>
<keyword evidence="2" id="KW-1185">Reference proteome</keyword>
<evidence type="ECO:0000313" key="1">
    <source>
        <dbReference type="EMBL" id="KAF2879579.1"/>
    </source>
</evidence>
<comment type="caution">
    <text evidence="1">The sequence shown here is derived from an EMBL/GenBank/DDBJ whole genome shotgun (WGS) entry which is preliminary data.</text>
</comment>
<dbReference type="PANTHER" id="PTHR35450:SF2">
    <property type="entry name" value="REVERSE TRANSCRIPTASE DOMAIN-CONTAINING PROTEIN"/>
    <property type="match status" value="1"/>
</dbReference>
<organism evidence="1 2">
    <name type="scientific">Ignelater luminosus</name>
    <name type="common">Cucubano</name>
    <name type="synonym">Pyrophorus luminosus</name>
    <dbReference type="NCBI Taxonomy" id="2038154"/>
    <lineage>
        <taxon>Eukaryota</taxon>
        <taxon>Metazoa</taxon>
        <taxon>Ecdysozoa</taxon>
        <taxon>Arthropoda</taxon>
        <taxon>Hexapoda</taxon>
        <taxon>Insecta</taxon>
        <taxon>Pterygota</taxon>
        <taxon>Neoptera</taxon>
        <taxon>Endopterygota</taxon>
        <taxon>Coleoptera</taxon>
        <taxon>Polyphaga</taxon>
        <taxon>Elateriformia</taxon>
        <taxon>Elateroidea</taxon>
        <taxon>Elateridae</taxon>
        <taxon>Agrypninae</taxon>
        <taxon>Pyrophorini</taxon>
        <taxon>Ignelater</taxon>
    </lineage>
</organism>
<dbReference type="PANTHER" id="PTHR35450">
    <property type="entry name" value="REVERSE TRANSCRIPTASE DOMAIN-CONTAINING PROTEIN"/>
    <property type="match status" value="1"/>
</dbReference>